<dbReference type="AlphaFoldDB" id="A0A448ZZ41"/>
<proteinExistence type="predicted"/>
<dbReference type="EMBL" id="LR214939">
    <property type="protein sequence ID" value="VEU56513.1"/>
    <property type="molecule type" value="Genomic_DNA"/>
</dbReference>
<gene>
    <name evidence="1" type="ORF">NCTC10113_01422</name>
</gene>
<evidence type="ECO:0000313" key="1">
    <source>
        <dbReference type="EMBL" id="VEU56513.1"/>
    </source>
</evidence>
<keyword evidence="1" id="KW-0614">Plasmid</keyword>
<accession>A0A448ZZ41</accession>
<geneLocation type="plasmid" evidence="1">
    <name>2</name>
</geneLocation>
<dbReference type="RefSeq" id="WP_024544287.1">
    <property type="nucleotide sequence ID" value="NZ_LR214938.2"/>
</dbReference>
<organism evidence="1">
    <name type="scientific">Metamycoplasma salivarium</name>
    <name type="common">Mycoplasma salivarium</name>
    <dbReference type="NCBI Taxonomy" id="2124"/>
    <lineage>
        <taxon>Bacteria</taxon>
        <taxon>Bacillati</taxon>
        <taxon>Mycoplasmatota</taxon>
        <taxon>Mycoplasmoidales</taxon>
        <taxon>Metamycoplasmataceae</taxon>
        <taxon>Metamycoplasma</taxon>
    </lineage>
</organism>
<name>A0A448ZZ41_METSV</name>
<reference evidence="1" key="1">
    <citation type="submission" date="2019-01" db="EMBL/GenBank/DDBJ databases">
        <authorList>
            <consortium name="Pathogen Informatics"/>
        </authorList>
    </citation>
    <scope>NUCLEOTIDE SEQUENCE [LARGE SCALE GENOMIC DNA]</scope>
    <source>
        <strain evidence="1">NCTC10113</strain>
    </source>
</reference>
<protein>
    <submittedName>
        <fullName evidence="1">Uncharacterized protein</fullName>
    </submittedName>
</protein>
<sequence length="79" mass="9770">MHLNNYSSRPSKMCQSLDYQLEKFLFKRHISWIQKLEKFEFKNSSNVTIDKNYFKFIKKLFKQRIILLKKIYQKKFGVD</sequence>